<sequence length="132" mass="14112">MGGCEFNSQLRRGGCSRAIGNGFRSSSDATSYTRHLAKASTPPMFTLPPNPDNQQSPRPLLAARTASPRRLPQLHGGAGRLSGNTPTWLRRAARSTLPGAKRHGPLRARSPSTVTSSRVKTVARVDGLRAMP</sequence>
<gene>
    <name evidence="2" type="ORF">HGRIS_008211</name>
</gene>
<evidence type="ECO:0000256" key="1">
    <source>
        <dbReference type="SAM" id="MobiDB-lite"/>
    </source>
</evidence>
<proteinExistence type="predicted"/>
<comment type="caution">
    <text evidence="2">The sequence shown here is derived from an EMBL/GenBank/DDBJ whole genome shotgun (WGS) entry which is preliminary data.</text>
</comment>
<name>A0ABR3J7Q2_9AGAR</name>
<keyword evidence="3" id="KW-1185">Reference proteome</keyword>
<accession>A0ABR3J7Q2</accession>
<reference evidence="3" key="1">
    <citation type="submission" date="2024-06" db="EMBL/GenBank/DDBJ databases">
        <title>Multi-omics analyses provide insights into the biosynthesis of the anticancer antibiotic pleurotin in Hohenbuehelia grisea.</title>
        <authorList>
            <person name="Weaver J.A."/>
            <person name="Alberti F."/>
        </authorList>
    </citation>
    <scope>NUCLEOTIDE SEQUENCE [LARGE SCALE GENOMIC DNA]</scope>
    <source>
        <strain evidence="3">T-177</strain>
    </source>
</reference>
<organism evidence="2 3">
    <name type="scientific">Hohenbuehelia grisea</name>
    <dbReference type="NCBI Taxonomy" id="104357"/>
    <lineage>
        <taxon>Eukaryota</taxon>
        <taxon>Fungi</taxon>
        <taxon>Dikarya</taxon>
        <taxon>Basidiomycota</taxon>
        <taxon>Agaricomycotina</taxon>
        <taxon>Agaricomycetes</taxon>
        <taxon>Agaricomycetidae</taxon>
        <taxon>Agaricales</taxon>
        <taxon>Pleurotineae</taxon>
        <taxon>Pleurotaceae</taxon>
        <taxon>Hohenbuehelia</taxon>
    </lineage>
</organism>
<protein>
    <submittedName>
        <fullName evidence="2">Uncharacterized protein</fullName>
    </submittedName>
</protein>
<feature type="compositionally biased region" description="Polar residues" evidence="1">
    <location>
        <begin position="110"/>
        <end position="119"/>
    </location>
</feature>
<evidence type="ECO:0000313" key="3">
    <source>
        <dbReference type="Proteomes" id="UP001556367"/>
    </source>
</evidence>
<dbReference type="Proteomes" id="UP001556367">
    <property type="component" value="Unassembled WGS sequence"/>
</dbReference>
<evidence type="ECO:0000313" key="2">
    <source>
        <dbReference type="EMBL" id="KAL0951527.1"/>
    </source>
</evidence>
<feature type="region of interest" description="Disordered" evidence="1">
    <location>
        <begin position="39"/>
        <end position="132"/>
    </location>
</feature>
<dbReference type="EMBL" id="JASNQZ010000011">
    <property type="protein sequence ID" value="KAL0951527.1"/>
    <property type="molecule type" value="Genomic_DNA"/>
</dbReference>